<keyword evidence="2" id="KW-1185">Reference proteome</keyword>
<accession>A0A7J8WKN0</accession>
<protein>
    <submittedName>
        <fullName evidence="1">Uncharacterized protein</fullName>
    </submittedName>
</protein>
<organism evidence="1 2">
    <name type="scientific">Gossypium aridum</name>
    <name type="common">American cotton</name>
    <name type="synonym">Erioxylum aridum</name>
    <dbReference type="NCBI Taxonomy" id="34290"/>
    <lineage>
        <taxon>Eukaryota</taxon>
        <taxon>Viridiplantae</taxon>
        <taxon>Streptophyta</taxon>
        <taxon>Embryophyta</taxon>
        <taxon>Tracheophyta</taxon>
        <taxon>Spermatophyta</taxon>
        <taxon>Magnoliopsida</taxon>
        <taxon>eudicotyledons</taxon>
        <taxon>Gunneridae</taxon>
        <taxon>Pentapetalae</taxon>
        <taxon>rosids</taxon>
        <taxon>malvids</taxon>
        <taxon>Malvales</taxon>
        <taxon>Malvaceae</taxon>
        <taxon>Malvoideae</taxon>
        <taxon>Gossypium</taxon>
    </lineage>
</organism>
<proteinExistence type="predicted"/>
<name>A0A7J8WKN0_GOSAI</name>
<reference evidence="1 2" key="1">
    <citation type="journal article" date="2019" name="Genome Biol. Evol.">
        <title>Insights into the evolution of the New World diploid cottons (Gossypium, subgenus Houzingenia) based on genome sequencing.</title>
        <authorList>
            <person name="Grover C.E."/>
            <person name="Arick M.A. 2nd"/>
            <person name="Thrash A."/>
            <person name="Conover J.L."/>
            <person name="Sanders W.S."/>
            <person name="Peterson D.G."/>
            <person name="Frelichowski J.E."/>
            <person name="Scheffler J.A."/>
            <person name="Scheffler B.E."/>
            <person name="Wendel J.F."/>
        </authorList>
    </citation>
    <scope>NUCLEOTIDE SEQUENCE [LARGE SCALE GENOMIC DNA]</scope>
    <source>
        <strain evidence="1">185</strain>
        <tissue evidence="1">Leaf</tissue>
    </source>
</reference>
<evidence type="ECO:0000313" key="1">
    <source>
        <dbReference type="EMBL" id="MBA0675536.1"/>
    </source>
</evidence>
<dbReference type="EMBL" id="JABFAA010000001">
    <property type="protein sequence ID" value="MBA0675536.1"/>
    <property type="molecule type" value="Genomic_DNA"/>
</dbReference>
<evidence type="ECO:0000313" key="2">
    <source>
        <dbReference type="Proteomes" id="UP000593577"/>
    </source>
</evidence>
<dbReference type="AlphaFoldDB" id="A0A7J8WKN0"/>
<dbReference type="Proteomes" id="UP000593577">
    <property type="component" value="Unassembled WGS sequence"/>
</dbReference>
<sequence>MVLVGPYACQPKWVIMDDKAWHPPRVDWIKMNMDGLINLNNEEAVVGGGVHNSHGDWIIDFAKNIGVAYVFQPKDRAIMECFEGLDISEKSPDLLIDCLFKDHSDIVVLDSILTHDVV</sequence>
<gene>
    <name evidence="1" type="ORF">Goari_017075</name>
</gene>
<comment type="caution">
    <text evidence="1">The sequence shown here is derived from an EMBL/GenBank/DDBJ whole genome shotgun (WGS) entry which is preliminary data.</text>
</comment>